<dbReference type="STRING" id="324602.Caur_2206"/>
<accession>A9WFR5</accession>
<dbReference type="PATRIC" id="fig|324602.8.peg.2500"/>
<organism evidence="6 7">
    <name type="scientific">Chloroflexus aurantiacus (strain ATCC 29366 / DSM 635 / J-10-fl)</name>
    <dbReference type="NCBI Taxonomy" id="324602"/>
    <lineage>
        <taxon>Bacteria</taxon>
        <taxon>Bacillati</taxon>
        <taxon>Chloroflexota</taxon>
        <taxon>Chloroflexia</taxon>
        <taxon>Chloroflexales</taxon>
        <taxon>Chloroflexineae</taxon>
        <taxon>Chloroflexaceae</taxon>
        <taxon>Chloroflexus</taxon>
    </lineage>
</organism>
<dbReference type="Gene3D" id="3.40.640.10">
    <property type="entry name" value="Type I PLP-dependent aspartate aminotransferase-like (Major domain)"/>
    <property type="match status" value="1"/>
</dbReference>
<dbReference type="FunCoup" id="A9WFR5">
    <property type="interactions" value="32"/>
</dbReference>
<dbReference type="CDD" id="cd00610">
    <property type="entry name" value="OAT_like"/>
    <property type="match status" value="1"/>
</dbReference>
<dbReference type="InterPro" id="IPR015422">
    <property type="entry name" value="PyrdxlP-dep_Trfase_small"/>
</dbReference>
<dbReference type="AlphaFoldDB" id="A9WFR5"/>
<sequence length="451" mass="49436">MNTLQEQLQADHEYLIHPLTHPTAHQNPKIWVAGRGSIVIDAEGREYIDGLSGLWNVNVGHGRAELAEAACNQMKQLAYYSAYVGSTNLPAIELARKLSELFYPSINHFFFTSGGAESTESSFKTARFYWKAVGKPEKVKFISRMKGYHGVTMAAMSATGLPAYWPMFEPRVPGFIHIESPYPYRFVNPTPHLSDGVAAANLLEEAIVREGPDTVAAFIAEPVQGAGGVIPPQDDYFKRIREICDYYDVLLISDEVITGFGRTGRWFGLEHYGIEPDIAQFAKGITSGYIPLGGIGVSDRIYEAIQSVPPEQRWMHAFTYSGHPTACAVALANIAIIEREGLVQRAAEVGDYMLRRLQELYALPHVGNVRGKGMMAGIELVADTATKAPFPASANVGVRVQKEMTARGLFTRVVGDTICLAPPLVTTYEQIDQIVQIIADSIEATVAAVKA</sequence>
<dbReference type="InterPro" id="IPR015421">
    <property type="entry name" value="PyrdxlP-dep_Trfase_major"/>
</dbReference>
<dbReference type="InterPro" id="IPR005814">
    <property type="entry name" value="Aminotrans_3"/>
</dbReference>
<evidence type="ECO:0000313" key="6">
    <source>
        <dbReference type="EMBL" id="ABY35415.1"/>
    </source>
</evidence>
<dbReference type="InParanoid" id="A9WFR5"/>
<reference evidence="7" key="1">
    <citation type="journal article" date="2011" name="BMC Genomics">
        <title>Complete genome sequence of the filamentous anoxygenic phototrophic bacterium Chloroflexus aurantiacus.</title>
        <authorList>
            <person name="Tang K.H."/>
            <person name="Barry K."/>
            <person name="Chertkov O."/>
            <person name="Dalin E."/>
            <person name="Han C.S."/>
            <person name="Hauser L.J."/>
            <person name="Honchak B.M."/>
            <person name="Karbach L.E."/>
            <person name="Land M.L."/>
            <person name="Lapidus A."/>
            <person name="Larimer F.W."/>
            <person name="Mikhailova N."/>
            <person name="Pitluck S."/>
            <person name="Pierson B.K."/>
            <person name="Blankenship R.E."/>
        </authorList>
    </citation>
    <scope>NUCLEOTIDE SEQUENCE [LARGE SCALE GENOMIC DNA]</scope>
    <source>
        <strain evidence="7">ATCC 29366 / DSM 635 / J-10-fl</strain>
    </source>
</reference>
<evidence type="ECO:0000256" key="4">
    <source>
        <dbReference type="ARBA" id="ARBA00022898"/>
    </source>
</evidence>
<dbReference type="Pfam" id="PF00202">
    <property type="entry name" value="Aminotran_3"/>
    <property type="match status" value="1"/>
</dbReference>
<evidence type="ECO:0000256" key="1">
    <source>
        <dbReference type="ARBA" id="ARBA00008954"/>
    </source>
</evidence>
<dbReference type="GO" id="GO:0004015">
    <property type="term" value="F:adenosylmethionine-8-amino-7-oxononanoate transaminase activity"/>
    <property type="evidence" value="ECO:0000318"/>
    <property type="project" value="GO_Central"/>
</dbReference>
<keyword evidence="2 6" id="KW-0032">Aminotransferase</keyword>
<dbReference type="PROSITE" id="PS00600">
    <property type="entry name" value="AA_TRANSFER_CLASS_3"/>
    <property type="match status" value="1"/>
</dbReference>
<dbReference type="PANTHER" id="PTHR43094:SF1">
    <property type="entry name" value="AMINOTRANSFERASE CLASS-III"/>
    <property type="match status" value="1"/>
</dbReference>
<name>A9WFR5_CHLAA</name>
<dbReference type="SUPFAM" id="SSF53383">
    <property type="entry name" value="PLP-dependent transferases"/>
    <property type="match status" value="1"/>
</dbReference>
<dbReference type="KEGG" id="cau:Caur_2206"/>
<dbReference type="InterPro" id="IPR049704">
    <property type="entry name" value="Aminotrans_3_PPA_site"/>
</dbReference>
<keyword evidence="4 5" id="KW-0663">Pyridoxal phosphate</keyword>
<dbReference type="FunFam" id="3.40.640.10:FF:000014">
    <property type="entry name" value="Adenosylmethionine-8-amino-7-oxononanoate aminotransferase, probable"/>
    <property type="match status" value="1"/>
</dbReference>
<evidence type="ECO:0000256" key="5">
    <source>
        <dbReference type="RuleBase" id="RU003560"/>
    </source>
</evidence>
<dbReference type="InterPro" id="IPR015424">
    <property type="entry name" value="PyrdxlP-dep_Trfase"/>
</dbReference>
<dbReference type="RefSeq" id="WP_012258069.1">
    <property type="nucleotide sequence ID" value="NC_010175.1"/>
</dbReference>
<keyword evidence="7" id="KW-1185">Reference proteome</keyword>
<comment type="similarity">
    <text evidence="1 5">Belongs to the class-III pyridoxal-phosphate-dependent aminotransferase family.</text>
</comment>
<dbReference type="eggNOG" id="COG0161">
    <property type="taxonomic scope" value="Bacteria"/>
</dbReference>
<dbReference type="Gene3D" id="3.90.1150.10">
    <property type="entry name" value="Aspartate Aminotransferase, domain 1"/>
    <property type="match status" value="1"/>
</dbReference>
<dbReference type="Proteomes" id="UP000002008">
    <property type="component" value="Chromosome"/>
</dbReference>
<dbReference type="GO" id="GO:0009102">
    <property type="term" value="P:biotin biosynthetic process"/>
    <property type="evidence" value="ECO:0000318"/>
    <property type="project" value="GO_Central"/>
</dbReference>
<dbReference type="PIRSF" id="PIRSF000521">
    <property type="entry name" value="Transaminase_4ab_Lys_Orn"/>
    <property type="match status" value="1"/>
</dbReference>
<gene>
    <name evidence="6" type="ordered locus">Caur_2206</name>
</gene>
<evidence type="ECO:0000256" key="2">
    <source>
        <dbReference type="ARBA" id="ARBA00022576"/>
    </source>
</evidence>
<dbReference type="PANTHER" id="PTHR43094">
    <property type="entry name" value="AMINOTRANSFERASE"/>
    <property type="match status" value="1"/>
</dbReference>
<dbReference type="EnsemblBacteria" id="ABY35415">
    <property type="protein sequence ID" value="ABY35415"/>
    <property type="gene ID" value="Caur_2206"/>
</dbReference>
<dbReference type="HOGENOM" id="CLU_016922_4_1_0"/>
<evidence type="ECO:0000313" key="7">
    <source>
        <dbReference type="Proteomes" id="UP000002008"/>
    </source>
</evidence>
<keyword evidence="3" id="KW-0808">Transferase</keyword>
<dbReference type="GO" id="GO:0030170">
    <property type="term" value="F:pyridoxal phosphate binding"/>
    <property type="evidence" value="ECO:0007669"/>
    <property type="project" value="InterPro"/>
</dbReference>
<protein>
    <submittedName>
        <fullName evidence="6">Aminotransferase class-III</fullName>
    </submittedName>
</protein>
<proteinExistence type="inferred from homology"/>
<dbReference type="EMBL" id="CP000909">
    <property type="protein sequence ID" value="ABY35415.1"/>
    <property type="molecule type" value="Genomic_DNA"/>
</dbReference>
<evidence type="ECO:0000256" key="3">
    <source>
        <dbReference type="ARBA" id="ARBA00022679"/>
    </source>
</evidence>